<organism evidence="1 2">
    <name type="scientific">Trichinella nativa</name>
    <dbReference type="NCBI Taxonomy" id="6335"/>
    <lineage>
        <taxon>Eukaryota</taxon>
        <taxon>Metazoa</taxon>
        <taxon>Ecdysozoa</taxon>
        <taxon>Nematoda</taxon>
        <taxon>Enoplea</taxon>
        <taxon>Dorylaimia</taxon>
        <taxon>Trichinellida</taxon>
        <taxon>Trichinellidae</taxon>
        <taxon>Trichinella</taxon>
    </lineage>
</organism>
<comment type="caution">
    <text evidence="1">The sequence shown here is derived from an EMBL/GenBank/DDBJ whole genome shotgun (WGS) entry which is preliminary data.</text>
</comment>
<dbReference type="AlphaFoldDB" id="A0A0V1LQZ5"/>
<keyword evidence="2" id="KW-1185">Reference proteome</keyword>
<evidence type="ECO:0000313" key="2">
    <source>
        <dbReference type="Proteomes" id="UP000054721"/>
    </source>
</evidence>
<proteinExistence type="predicted"/>
<dbReference type="Proteomes" id="UP000054721">
    <property type="component" value="Unassembled WGS sequence"/>
</dbReference>
<gene>
    <name evidence="1" type="ORF">T02_11229</name>
</gene>
<reference evidence="1 2" key="1">
    <citation type="submission" date="2015-05" db="EMBL/GenBank/DDBJ databases">
        <title>Evolution of Trichinella species and genotypes.</title>
        <authorList>
            <person name="Korhonen P.K."/>
            <person name="Edoardo P."/>
            <person name="Giuseppe L.R."/>
            <person name="Gasser R.B."/>
        </authorList>
    </citation>
    <scope>NUCLEOTIDE SEQUENCE [LARGE SCALE GENOMIC DNA]</scope>
    <source>
        <strain evidence="1">ISS10</strain>
    </source>
</reference>
<accession>A0A0V1LQZ5</accession>
<sequence length="65" mass="7219">MLVCMDLGVQFVPLQIVHIAKGCQSEADNELWCRTVVVSIALLKPKSVDGSRRLCLHSQPSRILD</sequence>
<protein>
    <submittedName>
        <fullName evidence="1">Uncharacterized protein</fullName>
    </submittedName>
</protein>
<name>A0A0V1LQZ5_9BILA</name>
<dbReference type="EMBL" id="JYDW01000014">
    <property type="protein sequence ID" value="KRZ61788.1"/>
    <property type="molecule type" value="Genomic_DNA"/>
</dbReference>
<evidence type="ECO:0000313" key="1">
    <source>
        <dbReference type="EMBL" id="KRZ61788.1"/>
    </source>
</evidence>